<dbReference type="PaxDb" id="35128-Thaps10349"/>
<dbReference type="InterPro" id="IPR036388">
    <property type="entry name" value="WH-like_DNA-bd_sf"/>
</dbReference>
<dbReference type="InterPro" id="IPR002853">
    <property type="entry name" value="TFIIE_asu"/>
</dbReference>
<dbReference type="Proteomes" id="UP000001449">
    <property type="component" value="Chromosome 16"/>
</dbReference>
<evidence type="ECO:0000256" key="2">
    <source>
        <dbReference type="ARBA" id="ARBA00023163"/>
    </source>
</evidence>
<dbReference type="AlphaFoldDB" id="B8LCE0"/>
<feature type="region of interest" description="Disordered" evidence="3">
    <location>
        <begin position="433"/>
        <end position="466"/>
    </location>
</feature>
<feature type="region of interest" description="Disordered" evidence="3">
    <location>
        <begin position="377"/>
        <end position="398"/>
    </location>
</feature>
<organism evidence="5 6">
    <name type="scientific">Thalassiosira pseudonana</name>
    <name type="common">Marine diatom</name>
    <name type="synonym">Cyclotella nana</name>
    <dbReference type="NCBI Taxonomy" id="35128"/>
    <lineage>
        <taxon>Eukaryota</taxon>
        <taxon>Sar</taxon>
        <taxon>Stramenopiles</taxon>
        <taxon>Ochrophyta</taxon>
        <taxon>Bacillariophyta</taxon>
        <taxon>Coscinodiscophyceae</taxon>
        <taxon>Thalassiosirophycidae</taxon>
        <taxon>Thalassiosirales</taxon>
        <taxon>Thalassiosiraceae</taxon>
        <taxon>Thalassiosira</taxon>
    </lineage>
</organism>
<dbReference type="RefSeq" id="XP_002296679.1">
    <property type="nucleotide sequence ID" value="XM_002296643.1"/>
</dbReference>
<dbReference type="GeneID" id="7445464"/>
<feature type="compositionally biased region" description="Acidic residues" evidence="3">
    <location>
        <begin position="504"/>
        <end position="516"/>
    </location>
</feature>
<dbReference type="STRING" id="35128.B8LCE0"/>
<dbReference type="PANTHER" id="PTHR13097">
    <property type="entry name" value="TRANSCRIPTION INITIATION FACTOR IIE, ALPHA SUBUNIT"/>
    <property type="match status" value="1"/>
</dbReference>
<dbReference type="PROSITE" id="PS51344">
    <property type="entry name" value="HTH_TFE_IIE"/>
    <property type="match status" value="1"/>
</dbReference>
<dbReference type="OMA" id="YIDYNHA"/>
<dbReference type="GO" id="GO:0006367">
    <property type="term" value="P:transcription initiation at RNA polymerase II promoter"/>
    <property type="evidence" value="ECO:0000318"/>
    <property type="project" value="GO_Central"/>
</dbReference>
<dbReference type="eggNOG" id="KOG2593">
    <property type="taxonomic scope" value="Eukaryota"/>
</dbReference>
<protein>
    <recommendedName>
        <fullName evidence="4">HTH TFE/IIEalpha-type domain-containing protein</fullName>
    </recommendedName>
</protein>
<evidence type="ECO:0000259" key="4">
    <source>
        <dbReference type="PROSITE" id="PS51344"/>
    </source>
</evidence>
<dbReference type="Pfam" id="PF02002">
    <property type="entry name" value="TFIIE_alpha"/>
    <property type="match status" value="1"/>
</dbReference>
<dbReference type="EMBL" id="DS999417">
    <property type="protein sequence ID" value="EED86880.1"/>
    <property type="molecule type" value="Genomic_DNA"/>
</dbReference>
<dbReference type="InterPro" id="IPR039997">
    <property type="entry name" value="TFE"/>
</dbReference>
<dbReference type="Gene3D" id="1.10.10.10">
    <property type="entry name" value="Winged helix-like DNA-binding domain superfamily/Winged helix DNA-binding domain"/>
    <property type="match status" value="1"/>
</dbReference>
<dbReference type="InParanoid" id="B8LCE0"/>
<dbReference type="SMART" id="SM00531">
    <property type="entry name" value="TFIIE"/>
    <property type="match status" value="1"/>
</dbReference>
<reference evidence="5 6" key="1">
    <citation type="journal article" date="2004" name="Science">
        <title>The genome of the diatom Thalassiosira pseudonana: ecology, evolution, and metabolism.</title>
        <authorList>
            <person name="Armbrust E.V."/>
            <person name="Berges J.A."/>
            <person name="Bowler C."/>
            <person name="Green B.R."/>
            <person name="Martinez D."/>
            <person name="Putnam N.H."/>
            <person name="Zhou S."/>
            <person name="Allen A.E."/>
            <person name="Apt K.E."/>
            <person name="Bechner M."/>
            <person name="Brzezinski M.A."/>
            <person name="Chaal B.K."/>
            <person name="Chiovitti A."/>
            <person name="Davis A.K."/>
            <person name="Demarest M.S."/>
            <person name="Detter J.C."/>
            <person name="Glavina T."/>
            <person name="Goodstein D."/>
            <person name="Hadi M.Z."/>
            <person name="Hellsten U."/>
            <person name="Hildebrand M."/>
            <person name="Jenkins B.D."/>
            <person name="Jurka J."/>
            <person name="Kapitonov V.V."/>
            <person name="Kroger N."/>
            <person name="Lau W.W."/>
            <person name="Lane T.W."/>
            <person name="Larimer F.W."/>
            <person name="Lippmeier J.C."/>
            <person name="Lucas S."/>
            <person name="Medina M."/>
            <person name="Montsant A."/>
            <person name="Obornik M."/>
            <person name="Parker M.S."/>
            <person name="Palenik B."/>
            <person name="Pazour G.J."/>
            <person name="Richardson P.M."/>
            <person name="Rynearson T.A."/>
            <person name="Saito M.A."/>
            <person name="Schwartz D.C."/>
            <person name="Thamatrakoln K."/>
            <person name="Valentin K."/>
            <person name="Vardi A."/>
            <person name="Wilkerson F.P."/>
            <person name="Rokhsar D.S."/>
        </authorList>
    </citation>
    <scope>NUCLEOTIDE SEQUENCE [LARGE SCALE GENOMIC DNA]</scope>
    <source>
        <strain evidence="5 6">CCMP1335</strain>
    </source>
</reference>
<sequence>MSNNIDLTSHAEHLISTIARAFYDDDIVCLIDVLLRDKFLRDDDMAPRLSLPSKQLRRVLQFLEEEGLVRHELVDDLAMGGSQTTKFWYIDYNHAVHIIRLRIHLLQKKLSASELRARSSSLYLCPGYKSRTCNGRYDENDAQQIVDTETGLFLCRECVRAYANHPNPPSRKEYTLELVDNQRELKGAMDDMRRVRVQLSGKVDSGGSGGVDQKQGQHQVLLRQGIFDLLQKVRPMRGAEPITSNLPSENIAMGIGSKRLAGTGRTAGNLLKKLVKKGIVSADGTGAGGEGGVEEGARRFLARRNEEGNEDELTFLKNAMGQEIAFELERGGGARANLLATKGRIRNKLVDAAAMKVGVDLGLVSRVLMEEKERKALAKKRKREEKADGGKRKKKNQSTELEFLQDNIGISRTGIGGGTGLSKEEKEKQRLQYLGGDDSSSDEEEVERESYYVTDETDELRNLPENDRRAAFQAQYKLEVERQKKLLGLSKLLDDTAAQRGSAGDDDVEDVAWEDG</sequence>
<accession>B8LCE0</accession>
<keyword evidence="1" id="KW-0805">Transcription regulation</keyword>
<dbReference type="GO" id="GO:0005673">
    <property type="term" value="C:transcription factor TFIIE complex"/>
    <property type="evidence" value="ECO:0000318"/>
    <property type="project" value="GO_Central"/>
</dbReference>
<gene>
    <name evidence="5" type="ORF">THAPSDRAFT_10349</name>
</gene>
<keyword evidence="6" id="KW-1185">Reference proteome</keyword>
<name>B8LCE0_THAPS</name>
<feature type="domain" description="HTH TFE/IIEalpha-type" evidence="4">
    <location>
        <begin position="11"/>
        <end position="100"/>
    </location>
</feature>
<evidence type="ECO:0000256" key="3">
    <source>
        <dbReference type="SAM" id="MobiDB-lite"/>
    </source>
</evidence>
<dbReference type="InterPro" id="IPR036390">
    <property type="entry name" value="WH_DNA-bd_sf"/>
</dbReference>
<proteinExistence type="predicted"/>
<evidence type="ECO:0000256" key="1">
    <source>
        <dbReference type="ARBA" id="ARBA00023015"/>
    </source>
</evidence>
<dbReference type="InterPro" id="IPR017919">
    <property type="entry name" value="TFIIE/TFIIEa_HTH"/>
</dbReference>
<dbReference type="PANTHER" id="PTHR13097:SF7">
    <property type="entry name" value="GENERAL TRANSCRIPTION FACTOR IIE SUBUNIT 1"/>
    <property type="match status" value="1"/>
</dbReference>
<reference evidence="5 6" key="2">
    <citation type="journal article" date="2008" name="Nature">
        <title>The Phaeodactylum genome reveals the evolutionary history of diatom genomes.</title>
        <authorList>
            <person name="Bowler C."/>
            <person name="Allen A.E."/>
            <person name="Badger J.H."/>
            <person name="Grimwood J."/>
            <person name="Jabbari K."/>
            <person name="Kuo A."/>
            <person name="Maheswari U."/>
            <person name="Martens C."/>
            <person name="Maumus F."/>
            <person name="Otillar R.P."/>
            <person name="Rayko E."/>
            <person name="Salamov A."/>
            <person name="Vandepoele K."/>
            <person name="Beszteri B."/>
            <person name="Gruber A."/>
            <person name="Heijde M."/>
            <person name="Katinka M."/>
            <person name="Mock T."/>
            <person name="Valentin K."/>
            <person name="Verret F."/>
            <person name="Berges J.A."/>
            <person name="Brownlee C."/>
            <person name="Cadoret J.P."/>
            <person name="Chiovitti A."/>
            <person name="Choi C.J."/>
            <person name="Coesel S."/>
            <person name="De Martino A."/>
            <person name="Detter J.C."/>
            <person name="Durkin C."/>
            <person name="Falciatore A."/>
            <person name="Fournet J."/>
            <person name="Haruta M."/>
            <person name="Huysman M.J."/>
            <person name="Jenkins B.D."/>
            <person name="Jiroutova K."/>
            <person name="Jorgensen R.E."/>
            <person name="Joubert Y."/>
            <person name="Kaplan A."/>
            <person name="Kroger N."/>
            <person name="Kroth P.G."/>
            <person name="La Roche J."/>
            <person name="Lindquist E."/>
            <person name="Lommer M."/>
            <person name="Martin-Jezequel V."/>
            <person name="Lopez P.J."/>
            <person name="Lucas S."/>
            <person name="Mangogna M."/>
            <person name="McGinnis K."/>
            <person name="Medlin L.K."/>
            <person name="Montsant A."/>
            <person name="Oudot-Le Secq M.P."/>
            <person name="Napoli C."/>
            <person name="Obornik M."/>
            <person name="Parker M.S."/>
            <person name="Petit J.L."/>
            <person name="Porcel B.M."/>
            <person name="Poulsen N."/>
            <person name="Robison M."/>
            <person name="Rychlewski L."/>
            <person name="Rynearson T.A."/>
            <person name="Schmutz J."/>
            <person name="Shapiro H."/>
            <person name="Siaut M."/>
            <person name="Stanley M."/>
            <person name="Sussman M.R."/>
            <person name="Taylor A.R."/>
            <person name="Vardi A."/>
            <person name="von Dassow P."/>
            <person name="Vyverman W."/>
            <person name="Willis A."/>
            <person name="Wyrwicz L.S."/>
            <person name="Rokhsar D.S."/>
            <person name="Weissenbach J."/>
            <person name="Armbrust E.V."/>
            <person name="Green B.R."/>
            <person name="Van de Peer Y."/>
            <person name="Grigoriev I.V."/>
        </authorList>
    </citation>
    <scope>NUCLEOTIDE SEQUENCE [LARGE SCALE GENOMIC DNA]</scope>
    <source>
        <strain evidence="5 6">CCMP1335</strain>
    </source>
</reference>
<evidence type="ECO:0000313" key="5">
    <source>
        <dbReference type="EMBL" id="EED86880.1"/>
    </source>
</evidence>
<evidence type="ECO:0000313" key="6">
    <source>
        <dbReference type="Proteomes" id="UP000001449"/>
    </source>
</evidence>
<dbReference type="SUPFAM" id="SSF46785">
    <property type="entry name" value="Winged helix' DNA-binding domain"/>
    <property type="match status" value="1"/>
</dbReference>
<dbReference type="InterPro" id="IPR024550">
    <property type="entry name" value="TFIIEa/SarR/Rpc3_HTH_dom"/>
</dbReference>
<feature type="region of interest" description="Disordered" evidence="3">
    <location>
        <begin position="495"/>
        <end position="516"/>
    </location>
</feature>
<dbReference type="HOGENOM" id="CLU_573045_0_0_1"/>
<dbReference type="KEGG" id="tps:THAPSDRAFT_10349"/>
<keyword evidence="2" id="KW-0804">Transcription</keyword>